<dbReference type="Proteomes" id="UP000807306">
    <property type="component" value="Unassembled WGS sequence"/>
</dbReference>
<protein>
    <submittedName>
        <fullName evidence="8">Anaphase-promoting complex subunit 11</fullName>
    </submittedName>
</protein>
<dbReference type="OrthoDB" id="5372507at2759"/>
<feature type="region of interest" description="Disordered" evidence="6">
    <location>
        <begin position="17"/>
        <end position="39"/>
    </location>
</feature>
<keyword evidence="2" id="KW-0863">Zinc-finger</keyword>
<sequence>MKVVVKRWNAVAHWKWDTRNTSDQQEETHASNNQEEDDEEDVCGICRVAYEACCPACKTPGDDCPLSAFLSLLGNKIL</sequence>
<dbReference type="InterPro" id="IPR051031">
    <property type="entry name" value="RING-box_E3_Ubiquitin_Ligase"/>
</dbReference>
<dbReference type="GO" id="GO:0061630">
    <property type="term" value="F:ubiquitin protein ligase activity"/>
    <property type="evidence" value="ECO:0007669"/>
    <property type="project" value="InterPro"/>
</dbReference>
<gene>
    <name evidence="8" type="ORF">CPB83DRAFT_856789</name>
</gene>
<dbReference type="GO" id="GO:0097602">
    <property type="term" value="F:cullin family protein binding"/>
    <property type="evidence" value="ECO:0007669"/>
    <property type="project" value="InterPro"/>
</dbReference>
<keyword evidence="4" id="KW-0862">Zinc</keyword>
<evidence type="ECO:0000256" key="1">
    <source>
        <dbReference type="ARBA" id="ARBA00022723"/>
    </source>
</evidence>
<accession>A0A9P6ECX4</accession>
<keyword evidence="9" id="KW-1185">Reference proteome</keyword>
<feature type="domain" description="Anaphase-promoting complex subunit 11 RING-H2 finger" evidence="7">
    <location>
        <begin position="40"/>
        <end position="66"/>
    </location>
</feature>
<keyword evidence="1" id="KW-0479">Metal-binding</keyword>
<dbReference type="GO" id="GO:0005680">
    <property type="term" value="C:anaphase-promoting complex"/>
    <property type="evidence" value="ECO:0007669"/>
    <property type="project" value="InterPro"/>
</dbReference>
<name>A0A9P6ECX4_9AGAR</name>
<evidence type="ECO:0000313" key="9">
    <source>
        <dbReference type="Proteomes" id="UP000807306"/>
    </source>
</evidence>
<evidence type="ECO:0000256" key="2">
    <source>
        <dbReference type="ARBA" id="ARBA00022771"/>
    </source>
</evidence>
<evidence type="ECO:0000313" key="8">
    <source>
        <dbReference type="EMBL" id="KAF9527126.1"/>
    </source>
</evidence>
<dbReference type="PANTHER" id="PTHR11210">
    <property type="entry name" value="RING BOX"/>
    <property type="match status" value="1"/>
</dbReference>
<evidence type="ECO:0000256" key="6">
    <source>
        <dbReference type="SAM" id="MobiDB-lite"/>
    </source>
</evidence>
<keyword evidence="3" id="KW-0833">Ubl conjugation pathway</keyword>
<proteinExistence type="predicted"/>
<dbReference type="Pfam" id="PF12861">
    <property type="entry name" value="zf-ANAPC11"/>
    <property type="match status" value="1"/>
</dbReference>
<comment type="caution">
    <text evidence="8">The sequence shown here is derived from an EMBL/GenBank/DDBJ whole genome shotgun (WGS) entry which is preliminary data.</text>
</comment>
<dbReference type="SUPFAM" id="SSF57850">
    <property type="entry name" value="RING/U-box"/>
    <property type="match status" value="1"/>
</dbReference>
<dbReference type="GO" id="GO:0008270">
    <property type="term" value="F:zinc ion binding"/>
    <property type="evidence" value="ECO:0007669"/>
    <property type="project" value="UniProtKB-KW"/>
</dbReference>
<dbReference type="GO" id="GO:0031145">
    <property type="term" value="P:anaphase-promoting complex-dependent catabolic process"/>
    <property type="evidence" value="ECO:0007669"/>
    <property type="project" value="InterPro"/>
</dbReference>
<evidence type="ECO:0000256" key="4">
    <source>
        <dbReference type="ARBA" id="ARBA00022833"/>
    </source>
</evidence>
<dbReference type="AlphaFoldDB" id="A0A9P6ECX4"/>
<dbReference type="EMBL" id="MU157864">
    <property type="protein sequence ID" value="KAF9527126.1"/>
    <property type="molecule type" value="Genomic_DNA"/>
</dbReference>
<reference evidence="8" key="1">
    <citation type="submission" date="2020-11" db="EMBL/GenBank/DDBJ databases">
        <authorList>
            <consortium name="DOE Joint Genome Institute"/>
            <person name="Ahrendt S."/>
            <person name="Riley R."/>
            <person name="Andreopoulos W."/>
            <person name="Labutti K."/>
            <person name="Pangilinan J."/>
            <person name="Ruiz-Duenas F.J."/>
            <person name="Barrasa J.M."/>
            <person name="Sanchez-Garcia M."/>
            <person name="Camarero S."/>
            <person name="Miyauchi S."/>
            <person name="Serrano A."/>
            <person name="Linde D."/>
            <person name="Babiker R."/>
            <person name="Drula E."/>
            <person name="Ayuso-Fernandez I."/>
            <person name="Pacheco R."/>
            <person name="Padilla G."/>
            <person name="Ferreira P."/>
            <person name="Barriuso J."/>
            <person name="Kellner H."/>
            <person name="Castanera R."/>
            <person name="Alfaro M."/>
            <person name="Ramirez L."/>
            <person name="Pisabarro A.G."/>
            <person name="Kuo A."/>
            <person name="Tritt A."/>
            <person name="Lipzen A."/>
            <person name="He G."/>
            <person name="Yan M."/>
            <person name="Ng V."/>
            <person name="Cullen D."/>
            <person name="Martin F."/>
            <person name="Rosso M.-N."/>
            <person name="Henrissat B."/>
            <person name="Hibbett D."/>
            <person name="Martinez A.T."/>
            <person name="Grigoriev I.V."/>
        </authorList>
    </citation>
    <scope>NUCLEOTIDE SEQUENCE</scope>
    <source>
        <strain evidence="8">CBS 506.95</strain>
    </source>
</reference>
<evidence type="ECO:0000256" key="5">
    <source>
        <dbReference type="ARBA" id="ARBA00023306"/>
    </source>
</evidence>
<evidence type="ECO:0000259" key="7">
    <source>
        <dbReference type="Pfam" id="PF12861"/>
    </source>
</evidence>
<evidence type="ECO:0000256" key="3">
    <source>
        <dbReference type="ARBA" id="ARBA00022786"/>
    </source>
</evidence>
<keyword evidence="5" id="KW-0131">Cell cycle</keyword>
<organism evidence="8 9">
    <name type="scientific">Crepidotus variabilis</name>
    <dbReference type="NCBI Taxonomy" id="179855"/>
    <lineage>
        <taxon>Eukaryota</taxon>
        <taxon>Fungi</taxon>
        <taxon>Dikarya</taxon>
        <taxon>Basidiomycota</taxon>
        <taxon>Agaricomycotina</taxon>
        <taxon>Agaricomycetes</taxon>
        <taxon>Agaricomycetidae</taxon>
        <taxon>Agaricales</taxon>
        <taxon>Agaricineae</taxon>
        <taxon>Crepidotaceae</taxon>
        <taxon>Crepidotus</taxon>
    </lineage>
</organism>
<dbReference type="InterPro" id="IPR024991">
    <property type="entry name" value="RING-H2_APC11"/>
</dbReference>